<evidence type="ECO:0000313" key="2">
    <source>
        <dbReference type="Proteomes" id="UP000290527"/>
    </source>
</evidence>
<reference evidence="1 2" key="1">
    <citation type="journal article" date="2019" name="Int. J. Syst. Evol. Microbiol.">
        <title>Methanofervidicoccus abyssi gen. nov., sp. nov., a hydrogenotrophic methanogen, isolated from a hydrothermal vent chimney in the Mid-Cayman Spreading Center, the Caribbean Sea.</title>
        <authorList>
            <person name="Sakai S."/>
            <person name="Takaki Y."/>
            <person name="Miyazaki M."/>
            <person name="Ogawara M."/>
            <person name="Yanagawa K."/>
            <person name="Miyazaki J."/>
            <person name="Takai K."/>
        </authorList>
    </citation>
    <scope>NUCLEOTIDE SEQUENCE [LARGE SCALE GENOMIC DNA]</scope>
    <source>
        <strain evidence="1 2">HHB</strain>
    </source>
</reference>
<dbReference type="Proteomes" id="UP000290527">
    <property type="component" value="Unassembled WGS sequence"/>
</dbReference>
<dbReference type="AlphaFoldDB" id="A0A401HPR5"/>
<dbReference type="EMBL" id="BFAX01000002">
    <property type="protein sequence ID" value="GBF36267.1"/>
    <property type="molecule type" value="Genomic_DNA"/>
</dbReference>
<proteinExistence type="predicted"/>
<dbReference type="RefSeq" id="WP_131007047.1">
    <property type="nucleotide sequence ID" value="NZ_BFAX01000002.1"/>
</dbReference>
<sequence>MNKEIIIDIIETFEKNNVGIQLSVGGQKTLEITVKDKKIDINIIDPSKIGVLIKEIGLK</sequence>
<accession>A0A401HPR5</accession>
<evidence type="ECO:0000313" key="1">
    <source>
        <dbReference type="EMBL" id="GBF36267.1"/>
    </source>
</evidence>
<name>A0A401HPR5_9EURY</name>
<protein>
    <submittedName>
        <fullName evidence="1">Uncharacterized protein</fullName>
    </submittedName>
</protein>
<dbReference type="OrthoDB" id="62380at2157"/>
<gene>
    <name evidence="1" type="ORF">MHHB_P0497</name>
</gene>
<organism evidence="1 2">
    <name type="scientific">Methanofervidicoccus abyssi</name>
    <dbReference type="NCBI Taxonomy" id="2082189"/>
    <lineage>
        <taxon>Archaea</taxon>
        <taxon>Methanobacteriati</taxon>
        <taxon>Methanobacteriota</taxon>
        <taxon>Methanomada group</taxon>
        <taxon>Methanococci</taxon>
        <taxon>Methanococcales</taxon>
        <taxon>Methanofervidicoccus</taxon>
    </lineage>
</organism>
<comment type="caution">
    <text evidence="1">The sequence shown here is derived from an EMBL/GenBank/DDBJ whole genome shotgun (WGS) entry which is preliminary data.</text>
</comment>
<keyword evidence="2" id="KW-1185">Reference proteome</keyword>